<keyword evidence="1" id="KW-0812">Transmembrane</keyword>
<name>A0A832QCF0_9BACT</name>
<keyword evidence="1" id="KW-1133">Transmembrane helix</keyword>
<evidence type="ECO:0000313" key="3">
    <source>
        <dbReference type="Proteomes" id="UP000576550"/>
    </source>
</evidence>
<evidence type="ECO:0000313" key="2">
    <source>
        <dbReference type="EMBL" id="HHX99716.1"/>
    </source>
</evidence>
<feature type="transmembrane region" description="Helical" evidence="1">
    <location>
        <begin position="14"/>
        <end position="31"/>
    </location>
</feature>
<keyword evidence="1" id="KW-0472">Membrane</keyword>
<sequence>MEVVKNFFKKYKKYILIGLAVGLTVGLIAFWEVKSRSEIGADPKNKELLSPFWDLLDHPTLSLPSDIVIYTEEEIPVYDILPYKGNVLKIIQKFDENIEITSDTSNLIETENILASYTENVGVLEVYLKTHAFTFTVKNNQDVSNLIKGIFGYETNQESIVMKRIEENIIFQGRYLVESSSKEEFGSMQIDSYAYRIETEKDGSVKRIVILLYNNNSINTYSVYPPVSIREGLKKGNAYYTKPLYQDFDKEDFSGLEFLKYFSRTKSVSVRKTSKVYILPDYNYSYLYPTYVIEGDAKLEDFLGNSHIGESLIYVLAIDSQYLKKSVEELEPISN</sequence>
<dbReference type="Proteomes" id="UP000576550">
    <property type="component" value="Unassembled WGS sequence"/>
</dbReference>
<evidence type="ECO:0000256" key="1">
    <source>
        <dbReference type="SAM" id="Phobius"/>
    </source>
</evidence>
<comment type="caution">
    <text evidence="2">The sequence shown here is derived from an EMBL/GenBank/DDBJ whole genome shotgun (WGS) entry which is preliminary data.</text>
</comment>
<proteinExistence type="predicted"/>
<reference evidence="2 3" key="1">
    <citation type="journal article" date="2020" name="Biotechnol. Biofuels">
        <title>New insights from the biogas microbiome by comprehensive genome-resolved metagenomics of nearly 1600 species originating from multiple anaerobic digesters.</title>
        <authorList>
            <person name="Campanaro S."/>
            <person name="Treu L."/>
            <person name="Rodriguez-R L.M."/>
            <person name="Kovalovszki A."/>
            <person name="Ziels R.M."/>
            <person name="Maus I."/>
            <person name="Zhu X."/>
            <person name="Kougias P.G."/>
            <person name="Basile A."/>
            <person name="Luo G."/>
            <person name="Schluter A."/>
            <person name="Konstantinidis K.T."/>
            <person name="Angelidaki I."/>
        </authorList>
    </citation>
    <scope>NUCLEOTIDE SEQUENCE [LARGE SCALE GENOMIC DNA]</scope>
    <source>
        <strain evidence="2">AS05jafATM_89</strain>
    </source>
</reference>
<accession>A0A832QCF0</accession>
<dbReference type="AlphaFoldDB" id="A0A832QCF0"/>
<dbReference type="EMBL" id="DUTP01000006">
    <property type="protein sequence ID" value="HHX99716.1"/>
    <property type="molecule type" value="Genomic_DNA"/>
</dbReference>
<gene>
    <name evidence="2" type="ORF">GX533_03540</name>
</gene>
<protein>
    <submittedName>
        <fullName evidence="2">Uncharacterized protein</fullName>
    </submittedName>
</protein>
<organism evidence="2 3">
    <name type="scientific">Candidatus Dojkabacteria bacterium</name>
    <dbReference type="NCBI Taxonomy" id="2099670"/>
    <lineage>
        <taxon>Bacteria</taxon>
        <taxon>Candidatus Dojkabacteria</taxon>
    </lineage>
</organism>